<dbReference type="Pfam" id="PF14691">
    <property type="entry name" value="Fer4_20"/>
    <property type="match status" value="1"/>
</dbReference>
<dbReference type="OrthoDB" id="9803192at2"/>
<dbReference type="EMBL" id="AP013066">
    <property type="protein sequence ID" value="BAN36510.1"/>
    <property type="molecule type" value="Genomic_DNA"/>
</dbReference>
<organism evidence="5 6">
    <name type="scientific">Sulfuricella denitrificans (strain DSM 22764 / NBRC 105220 / skB26)</name>
    <dbReference type="NCBI Taxonomy" id="1163617"/>
    <lineage>
        <taxon>Bacteria</taxon>
        <taxon>Pseudomonadati</taxon>
        <taxon>Pseudomonadota</taxon>
        <taxon>Betaproteobacteria</taxon>
        <taxon>Nitrosomonadales</taxon>
        <taxon>Sulfuricellaceae</taxon>
        <taxon>Sulfuricella</taxon>
    </lineage>
</organism>
<dbReference type="GO" id="GO:0016491">
    <property type="term" value="F:oxidoreductase activity"/>
    <property type="evidence" value="ECO:0007669"/>
    <property type="project" value="InterPro"/>
</dbReference>
<accession>S6AB41</accession>
<dbReference type="InterPro" id="IPR036188">
    <property type="entry name" value="FAD/NAD-bd_sf"/>
</dbReference>
<dbReference type="KEGG" id="sdr:SCD_n02710"/>
<proteinExistence type="predicted"/>
<dbReference type="GO" id="GO:0046872">
    <property type="term" value="F:metal ion binding"/>
    <property type="evidence" value="ECO:0007669"/>
    <property type="project" value="UniProtKB-KW"/>
</dbReference>
<dbReference type="RefSeq" id="WP_009207530.1">
    <property type="nucleotide sequence ID" value="NC_022357.1"/>
</dbReference>
<evidence type="ECO:0000313" key="5">
    <source>
        <dbReference type="EMBL" id="BAN36510.1"/>
    </source>
</evidence>
<evidence type="ECO:0000256" key="3">
    <source>
        <dbReference type="ARBA" id="ARBA00023014"/>
    </source>
</evidence>
<dbReference type="InterPro" id="IPR017900">
    <property type="entry name" value="4Fe4S_Fe_S_CS"/>
</dbReference>
<keyword evidence="2" id="KW-0408">Iron</keyword>
<keyword evidence="6" id="KW-1185">Reference proteome</keyword>
<dbReference type="PANTHER" id="PTHR42783">
    <property type="entry name" value="GLUTAMATE SYNTHASE [NADPH] SMALL CHAIN"/>
    <property type="match status" value="1"/>
</dbReference>
<dbReference type="eggNOG" id="COG1143">
    <property type="taxonomic scope" value="Bacteria"/>
</dbReference>
<dbReference type="eggNOG" id="COG0493">
    <property type="taxonomic scope" value="Bacteria"/>
</dbReference>
<evidence type="ECO:0000256" key="1">
    <source>
        <dbReference type="ARBA" id="ARBA00022723"/>
    </source>
</evidence>
<dbReference type="Gene3D" id="3.30.70.20">
    <property type="match status" value="1"/>
</dbReference>
<dbReference type="InterPro" id="IPR023753">
    <property type="entry name" value="FAD/NAD-binding_dom"/>
</dbReference>
<dbReference type="NCBIfam" id="NF009410">
    <property type="entry name" value="PRK12771.1"/>
    <property type="match status" value="1"/>
</dbReference>
<sequence length="669" mass="72656">MSVSPEEMNKNPARTFRRFKDGKTEWRSWQDKIFEADASHKCPEYVLSTPPCQGSCPAGEDIRGYLNIVRGVEKPVGGVSMEEYAWRRLTSANPFPSVMGRVCPAPCESGCNRNEVDDFVGINSVEHYLGEYAITNNLKFAVPEGVQKSGKKVAIIGGGPAGLSVAYQLTLKGHSCTIFDEHELLGGMMRYGIPGFRTPRAVLDTEIQRIIDLGVEVKLNVHIGKDITLDQIKKDYDAIFMGMGAQAGRPLPVPGADAPNVVTAMAFLRAFNDGRLQHVGKRVVVIGGGDTSIDVATVARRLGHIKTANPSERAEHIIAGQVAHDVAAVSAKDGAEVVLCSRSPVDQMNANKHEVDEALAEGIEIKGSITPVSIVVGADGRATALRVAELETVGGKQVVKEGTEYDIPADLIVSAIGQAVDFTGLDGFDNGKGLISADKHYQVPGQKGIFVGGDVLRPHLLTTAIGHGRIAAESIDHYLSGEDLGKRPKVDVAYFDVLRKEIEVGLAPEKYQSRSKEEVKKAEGFAKDIDLGVRGTDKDKFAVHNFEDRSEKYVIPSTELFLGHFPYTPRNKRSFVTLTAEQVLGHFEERLEALDSKTVVSEAKRCMSCGLCFECDNCVIYCPQTAVFKVKKAQSTTGRYVDTDYSRCIGCHICADVCPTGYIKMGMGD</sequence>
<dbReference type="PANTHER" id="PTHR42783:SF3">
    <property type="entry name" value="GLUTAMATE SYNTHASE [NADPH] SMALL CHAIN-RELATED"/>
    <property type="match status" value="1"/>
</dbReference>
<evidence type="ECO:0000313" key="6">
    <source>
        <dbReference type="Proteomes" id="UP000015559"/>
    </source>
</evidence>
<dbReference type="Pfam" id="PF12838">
    <property type="entry name" value="Fer4_7"/>
    <property type="match status" value="1"/>
</dbReference>
<dbReference type="GO" id="GO:0051536">
    <property type="term" value="F:iron-sulfur cluster binding"/>
    <property type="evidence" value="ECO:0007669"/>
    <property type="project" value="UniProtKB-KW"/>
</dbReference>
<dbReference type="InterPro" id="IPR017896">
    <property type="entry name" value="4Fe4S_Fe-S-bd"/>
</dbReference>
<keyword evidence="1" id="KW-0479">Metal-binding</keyword>
<dbReference type="Pfam" id="PF07992">
    <property type="entry name" value="Pyr_redox_2"/>
    <property type="match status" value="1"/>
</dbReference>
<dbReference type="SUPFAM" id="SSF54862">
    <property type="entry name" value="4Fe-4S ferredoxins"/>
    <property type="match status" value="1"/>
</dbReference>
<dbReference type="InterPro" id="IPR009051">
    <property type="entry name" value="Helical_ferredxn"/>
</dbReference>
<dbReference type="SUPFAM" id="SSF51971">
    <property type="entry name" value="Nucleotide-binding domain"/>
    <property type="match status" value="1"/>
</dbReference>
<dbReference type="Proteomes" id="UP000015559">
    <property type="component" value="Chromosome"/>
</dbReference>
<dbReference type="PROSITE" id="PS00198">
    <property type="entry name" value="4FE4S_FER_1"/>
    <property type="match status" value="1"/>
</dbReference>
<dbReference type="Gene3D" id="1.10.1060.10">
    <property type="entry name" value="Alpha-helical ferredoxin"/>
    <property type="match status" value="1"/>
</dbReference>
<dbReference type="HOGENOM" id="CLU_000422_3_4_4"/>
<reference evidence="5 6" key="1">
    <citation type="journal article" date="2012" name="Appl. Environ. Microbiol.">
        <title>Draft genome sequence of a psychrotolerant sulfur-oxidizing bacterium, Sulfuricella denitrificans skB26, and proteomic insights into cold adaptation.</title>
        <authorList>
            <person name="Watanabe T."/>
            <person name="Kojima H."/>
            <person name="Fukui M."/>
        </authorList>
    </citation>
    <scope>NUCLEOTIDE SEQUENCE [LARGE SCALE GENOMIC DNA]</scope>
    <source>
        <strain evidence="6">skB26</strain>
    </source>
</reference>
<dbReference type="PROSITE" id="PS51379">
    <property type="entry name" value="4FE4S_FER_2"/>
    <property type="match status" value="1"/>
</dbReference>
<protein>
    <submittedName>
        <fullName evidence="5">Glutamate synthase (NADPH) small subunit</fullName>
    </submittedName>
</protein>
<dbReference type="AlphaFoldDB" id="S6AB41"/>
<feature type="domain" description="4Fe-4S ferredoxin-type" evidence="4">
    <location>
        <begin position="639"/>
        <end position="668"/>
    </location>
</feature>
<dbReference type="InterPro" id="IPR028261">
    <property type="entry name" value="DPD_II"/>
</dbReference>
<evidence type="ECO:0000256" key="2">
    <source>
        <dbReference type="ARBA" id="ARBA00023004"/>
    </source>
</evidence>
<dbReference type="PRINTS" id="PR00419">
    <property type="entry name" value="ADXRDTASE"/>
</dbReference>
<dbReference type="STRING" id="1163617.SCD_n02710"/>
<gene>
    <name evidence="5" type="primary">dsrL</name>
    <name evidence="5" type="ORF">SCD_n02710</name>
</gene>
<name>S6AB41_SULDS</name>
<evidence type="ECO:0000259" key="4">
    <source>
        <dbReference type="PROSITE" id="PS51379"/>
    </source>
</evidence>
<dbReference type="SUPFAM" id="SSF46548">
    <property type="entry name" value="alpha-helical ferredoxin"/>
    <property type="match status" value="1"/>
</dbReference>
<keyword evidence="3" id="KW-0411">Iron-sulfur</keyword>
<dbReference type="Gene3D" id="3.50.50.60">
    <property type="entry name" value="FAD/NAD(P)-binding domain"/>
    <property type="match status" value="2"/>
</dbReference>